<name>A0A8K0NSH7_9TREE</name>
<sequence length="105" mass="11856">MYLSVRSLRLCVGCKVGSFKSSDHQPLASKSALDVILSAWIRSFYSSLWFPSPSPLRHTRLHARARLSFGSSSPEQRAASKRWIIPNLISASAKHGHRRRPTQRL</sequence>
<dbReference type="EMBL" id="JABELV010000025">
    <property type="protein sequence ID" value="KAG7562820.1"/>
    <property type="molecule type" value="Genomic_DNA"/>
</dbReference>
<proteinExistence type="predicted"/>
<dbReference type="AlphaFoldDB" id="A0A8K0NSH7"/>
<accession>A0A8K0NSH7</accession>
<dbReference type="Proteomes" id="UP000812966">
    <property type="component" value="Unassembled WGS sequence"/>
</dbReference>
<comment type="caution">
    <text evidence="1">The sequence shown here is derived from an EMBL/GenBank/DDBJ whole genome shotgun (WGS) entry which is preliminary data.</text>
</comment>
<protein>
    <submittedName>
        <fullName evidence="1">Uncharacterized protein</fullName>
    </submittedName>
</protein>
<organism evidence="1 2">
    <name type="scientific">Filobasidium floriforme</name>
    <dbReference type="NCBI Taxonomy" id="5210"/>
    <lineage>
        <taxon>Eukaryota</taxon>
        <taxon>Fungi</taxon>
        <taxon>Dikarya</taxon>
        <taxon>Basidiomycota</taxon>
        <taxon>Agaricomycotina</taxon>
        <taxon>Tremellomycetes</taxon>
        <taxon>Filobasidiales</taxon>
        <taxon>Filobasidiaceae</taxon>
        <taxon>Filobasidium</taxon>
    </lineage>
</organism>
<evidence type="ECO:0000313" key="2">
    <source>
        <dbReference type="Proteomes" id="UP000812966"/>
    </source>
</evidence>
<evidence type="ECO:0000313" key="1">
    <source>
        <dbReference type="EMBL" id="KAG7562820.1"/>
    </source>
</evidence>
<reference evidence="1" key="1">
    <citation type="submission" date="2020-04" db="EMBL/GenBank/DDBJ databases">
        <title>Analysis of mating type loci in Filobasidium floriforme.</title>
        <authorList>
            <person name="Nowrousian M."/>
        </authorList>
    </citation>
    <scope>NUCLEOTIDE SEQUENCE</scope>
    <source>
        <strain evidence="1">CBS 6242</strain>
    </source>
</reference>
<gene>
    <name evidence="1" type="ORF">FFLO_01775</name>
</gene>
<keyword evidence="2" id="KW-1185">Reference proteome</keyword>